<dbReference type="OrthoDB" id="7280760at2"/>
<dbReference type="GO" id="GO:0022857">
    <property type="term" value="F:transmembrane transporter activity"/>
    <property type="evidence" value="ECO:0007669"/>
    <property type="project" value="InterPro"/>
</dbReference>
<keyword evidence="8" id="KW-1185">Reference proteome</keyword>
<dbReference type="InterPro" id="IPR003439">
    <property type="entry name" value="ABC_transporter-like_ATP-bd"/>
</dbReference>
<dbReference type="SUPFAM" id="SSF52540">
    <property type="entry name" value="P-loop containing nucleoside triphosphate hydrolases"/>
    <property type="match status" value="1"/>
</dbReference>
<evidence type="ECO:0000313" key="8">
    <source>
        <dbReference type="Proteomes" id="UP000321746"/>
    </source>
</evidence>
<dbReference type="EMBL" id="BJYG01000007">
    <property type="protein sequence ID" value="GEN62631.1"/>
    <property type="molecule type" value="Genomic_DNA"/>
</dbReference>
<dbReference type="Pfam" id="PF00005">
    <property type="entry name" value="ABC_tran"/>
    <property type="match status" value="1"/>
</dbReference>
<name>A0A511XI93_9PROT</name>
<feature type="domain" description="ABC transporter" evidence="6">
    <location>
        <begin position="43"/>
        <end position="276"/>
    </location>
</feature>
<dbReference type="Gene3D" id="3.40.50.300">
    <property type="entry name" value="P-loop containing nucleotide triphosphate hydrolases"/>
    <property type="match status" value="1"/>
</dbReference>
<evidence type="ECO:0000256" key="4">
    <source>
        <dbReference type="ARBA" id="ARBA00022967"/>
    </source>
</evidence>
<dbReference type="InterPro" id="IPR027417">
    <property type="entry name" value="P-loop_NTPase"/>
</dbReference>
<keyword evidence="4" id="KW-1278">Translocase</keyword>
<proteinExistence type="predicted"/>
<dbReference type="AlphaFoldDB" id="A0A511XI93"/>
<dbReference type="GO" id="GO:0043190">
    <property type="term" value="C:ATP-binding cassette (ABC) transporter complex"/>
    <property type="evidence" value="ECO:0007669"/>
    <property type="project" value="InterPro"/>
</dbReference>
<comment type="caution">
    <text evidence="7">The sequence shown here is derived from an EMBL/GenBank/DDBJ whole genome shotgun (WGS) entry which is preliminary data.</text>
</comment>
<evidence type="ECO:0000256" key="5">
    <source>
        <dbReference type="ARBA" id="ARBA00023136"/>
    </source>
</evidence>
<accession>A0A511XI93</accession>
<dbReference type="PANTHER" id="PTHR42781:SF1">
    <property type="entry name" value="THIAMINE IMPORT ATP-BINDING PROTEIN THIQ"/>
    <property type="match status" value="1"/>
</dbReference>
<keyword evidence="1" id="KW-0813">Transport</keyword>
<dbReference type="InterPro" id="IPR050093">
    <property type="entry name" value="ABC_SmlMolc_Importer"/>
</dbReference>
<dbReference type="InterPro" id="IPR008995">
    <property type="entry name" value="Mo/tungstate-bd_C_term_dom"/>
</dbReference>
<keyword evidence="5" id="KW-0472">Membrane</keyword>
<dbReference type="PROSITE" id="PS50893">
    <property type="entry name" value="ABC_TRANSPORTER_2"/>
    <property type="match status" value="1"/>
</dbReference>
<evidence type="ECO:0000256" key="2">
    <source>
        <dbReference type="ARBA" id="ARBA00022475"/>
    </source>
</evidence>
<evidence type="ECO:0000259" key="6">
    <source>
        <dbReference type="PROSITE" id="PS50893"/>
    </source>
</evidence>
<protein>
    <recommendedName>
        <fullName evidence="6">ABC transporter domain-containing protein</fullName>
    </recommendedName>
</protein>
<dbReference type="Pfam" id="PF08402">
    <property type="entry name" value="TOBE_2"/>
    <property type="match status" value="1"/>
</dbReference>
<evidence type="ECO:0000256" key="1">
    <source>
        <dbReference type="ARBA" id="ARBA00022448"/>
    </source>
</evidence>
<dbReference type="SUPFAM" id="SSF50331">
    <property type="entry name" value="MOP-like"/>
    <property type="match status" value="1"/>
</dbReference>
<dbReference type="PANTHER" id="PTHR42781">
    <property type="entry name" value="SPERMIDINE/PUTRESCINE IMPORT ATP-BINDING PROTEIN POTA"/>
    <property type="match status" value="1"/>
</dbReference>
<keyword evidence="3" id="KW-0997">Cell inner membrane</keyword>
<sequence length="410" mass="44046">MTGEQTLHPGATGIHLNARPCLWFHMLMMTRHTLMTSHKPSEQAGSSLSVINATTPYSCAPLTFSMHRGECLALFDLSDPARAPGLLTDMLAGYLPLLSGQITVAGKDITARPPGKRSIGIVSHREVLFDHLTVRENVAFSLRVRRVAPSDLRRLTNEHLALLGLDSLADLFPPALSDGQYIRTSLARVLASDPAIIVLDNIFAGLNAETRRDIHLRLTRLRRARALSLLLITRDRSDALTAALRIGVVADGAMLQLGTASDLIERPVSSRIARSMGNANSLVGIVLSVEDDIARVRLACGGEMEAIADPALKGGNLTDLCVRPGQIAPLFQRGRDASPEESHGYLSASLLEAVHLGDFIFLRFRLEDGTEMIVHRPPGGLGPGISAGSPALLAWRAENALAFPSDGKPG</sequence>
<evidence type="ECO:0000313" key="7">
    <source>
        <dbReference type="EMBL" id="GEN62631.1"/>
    </source>
</evidence>
<dbReference type="InterPro" id="IPR013611">
    <property type="entry name" value="Transp-assoc_OB_typ2"/>
</dbReference>
<dbReference type="GO" id="GO:0016887">
    <property type="term" value="F:ATP hydrolysis activity"/>
    <property type="evidence" value="ECO:0007669"/>
    <property type="project" value="InterPro"/>
</dbReference>
<dbReference type="Proteomes" id="UP000321746">
    <property type="component" value="Unassembled WGS sequence"/>
</dbReference>
<gene>
    <name evidence="7" type="ORF">AOE01nite_08550</name>
</gene>
<keyword evidence="2" id="KW-1003">Cell membrane</keyword>
<evidence type="ECO:0000256" key="3">
    <source>
        <dbReference type="ARBA" id="ARBA00022519"/>
    </source>
</evidence>
<reference evidence="7 8" key="1">
    <citation type="submission" date="2019-07" db="EMBL/GenBank/DDBJ databases">
        <title>Whole genome shotgun sequence of Acetobacter oeni NBRC 105207.</title>
        <authorList>
            <person name="Hosoyama A."/>
            <person name="Uohara A."/>
            <person name="Ohji S."/>
            <person name="Ichikawa N."/>
        </authorList>
    </citation>
    <scope>NUCLEOTIDE SEQUENCE [LARGE SCALE GENOMIC DNA]</scope>
    <source>
        <strain evidence="7 8">NBRC 105207</strain>
    </source>
</reference>
<dbReference type="GO" id="GO:0005524">
    <property type="term" value="F:ATP binding"/>
    <property type="evidence" value="ECO:0007669"/>
    <property type="project" value="InterPro"/>
</dbReference>
<organism evidence="7 8">
    <name type="scientific">Acetobacter oeni</name>
    <dbReference type="NCBI Taxonomy" id="304077"/>
    <lineage>
        <taxon>Bacteria</taxon>
        <taxon>Pseudomonadati</taxon>
        <taxon>Pseudomonadota</taxon>
        <taxon>Alphaproteobacteria</taxon>
        <taxon>Acetobacterales</taxon>
        <taxon>Acetobacteraceae</taxon>
        <taxon>Acetobacter</taxon>
    </lineage>
</organism>